<reference evidence="2" key="1">
    <citation type="submission" date="2021-01" db="EMBL/GenBank/DDBJ databases">
        <authorList>
            <person name="Kaushik A."/>
        </authorList>
    </citation>
    <scope>NUCLEOTIDE SEQUENCE</scope>
    <source>
        <strain evidence="2">AG4-RS23</strain>
    </source>
</reference>
<evidence type="ECO:0000313" key="3">
    <source>
        <dbReference type="Proteomes" id="UP000663861"/>
    </source>
</evidence>
<dbReference type="PANTHER" id="PTHR33594:SF1">
    <property type="entry name" value="HD_PDEASE DOMAIN-CONTAINING PROTEIN"/>
    <property type="match status" value="1"/>
</dbReference>
<dbReference type="EMBL" id="CAJMWY010001213">
    <property type="protein sequence ID" value="CAE6461739.1"/>
    <property type="molecule type" value="Genomic_DNA"/>
</dbReference>
<dbReference type="Pfam" id="PF01966">
    <property type="entry name" value="HD"/>
    <property type="match status" value="1"/>
</dbReference>
<proteinExistence type="predicted"/>
<dbReference type="PANTHER" id="PTHR33594">
    <property type="entry name" value="SUPERFAMILY HYDROLASE, PUTATIVE (AFU_ORTHOLOGUE AFUA_1G03035)-RELATED"/>
    <property type="match status" value="1"/>
</dbReference>
<dbReference type="SMART" id="SM00471">
    <property type="entry name" value="HDc"/>
    <property type="match status" value="1"/>
</dbReference>
<name>A0A8H3GRI6_9AGAM</name>
<feature type="domain" description="HD/PDEase" evidence="1">
    <location>
        <begin position="33"/>
        <end position="185"/>
    </location>
</feature>
<dbReference type="AlphaFoldDB" id="A0A8H3GRI6"/>
<gene>
    <name evidence="2" type="ORF">RDB_LOCUS69530</name>
</gene>
<dbReference type="Gene3D" id="1.10.3210.50">
    <property type="match status" value="2"/>
</dbReference>
<dbReference type="InterPro" id="IPR006674">
    <property type="entry name" value="HD_domain"/>
</dbReference>
<protein>
    <recommendedName>
        <fullName evidence="1">HD/PDEase domain-containing protein</fullName>
    </recommendedName>
</protein>
<dbReference type="SUPFAM" id="SSF109604">
    <property type="entry name" value="HD-domain/PDEase-like"/>
    <property type="match status" value="2"/>
</dbReference>
<dbReference type="Proteomes" id="UP000663861">
    <property type="component" value="Unassembled WGS sequence"/>
</dbReference>
<comment type="caution">
    <text evidence="2">The sequence shown here is derived from an EMBL/GenBank/DDBJ whole genome shotgun (WGS) entry which is preliminary data.</text>
</comment>
<accession>A0A8H3GRI6</accession>
<dbReference type="InterPro" id="IPR003607">
    <property type="entry name" value="HD/PDEase_dom"/>
</dbReference>
<sequence>MANTTSTEYPSPAEQAVIAAAEALMEKTMKKYDPSHDAYHVNRVRRTALALAKAQTPQPDLLVVELAALLHDVLDKKYVTPEEAADPNAYFRPFFESVKEKVDLLADGRARLIVRIIENVSWTTEKKLRAENKFEPWHESCVELHCKLRAENKFEPWHESCVELHCVQDADRLDAIGAFGIMRVSAYSAAVNRPLHTPSDDPQVSHTGIQHFHDKLLHIKDRLKTPQGRELGAQRHQLVSHTGIQHFHDKLLHIKDRLKTPQGQELGAQRHQFMLQFLDAVDKEYEVVIPTNA</sequence>
<evidence type="ECO:0000313" key="2">
    <source>
        <dbReference type="EMBL" id="CAE6461739.1"/>
    </source>
</evidence>
<evidence type="ECO:0000259" key="1">
    <source>
        <dbReference type="SMART" id="SM00471"/>
    </source>
</evidence>
<organism evidence="2 3">
    <name type="scientific">Rhizoctonia solani</name>
    <dbReference type="NCBI Taxonomy" id="456999"/>
    <lineage>
        <taxon>Eukaryota</taxon>
        <taxon>Fungi</taxon>
        <taxon>Dikarya</taxon>
        <taxon>Basidiomycota</taxon>
        <taxon>Agaricomycotina</taxon>
        <taxon>Agaricomycetes</taxon>
        <taxon>Cantharellales</taxon>
        <taxon>Ceratobasidiaceae</taxon>
        <taxon>Rhizoctonia</taxon>
    </lineage>
</organism>